<dbReference type="EMBL" id="UFMQ01000040">
    <property type="protein sequence ID" value="SST33052.1"/>
    <property type="molecule type" value="Genomic_DNA"/>
</dbReference>
<sequence length="71" mass="8070">MNLKSCIEDAGGVYQVAQWIDLTPRALYKWIKKDALPHTEFSGTTNYCETIEKKSNGKVKKETLLKVGRPK</sequence>
<protein>
    <submittedName>
        <fullName evidence="1">Helix-turn-helix domain-containing protein</fullName>
    </submittedName>
    <submittedName>
        <fullName evidence="2">Regulatory protein</fullName>
    </submittedName>
</protein>
<reference evidence="1 4" key="2">
    <citation type="submission" date="2020-09" db="EMBL/GenBank/DDBJ databases">
        <title>Carbapenem-Resistant Acinetobacter baumannii devoid of typical resistance factors.</title>
        <authorList>
            <person name="Hoffmann M."/>
            <person name="Luo Y."/>
            <person name="Strain E."/>
            <person name="Rand H."/>
            <person name="Javkar K.G."/>
        </authorList>
    </citation>
    <scope>NUCLEOTIDE SEQUENCE [LARGE SCALE GENOMIC DNA]</scope>
    <source>
        <strain evidence="1 4">CFSAN093705</strain>
    </source>
</reference>
<evidence type="ECO:0000313" key="3">
    <source>
        <dbReference type="Proteomes" id="UP000252694"/>
    </source>
</evidence>
<evidence type="ECO:0000313" key="4">
    <source>
        <dbReference type="Proteomes" id="UP000516419"/>
    </source>
</evidence>
<reference evidence="2 3" key="1">
    <citation type="submission" date="2018-07" db="EMBL/GenBank/DDBJ databases">
        <authorList>
            <consortium name="Pathogen Informatics"/>
        </authorList>
    </citation>
    <scope>NUCLEOTIDE SEQUENCE [LARGE SCALE GENOMIC DNA]</scope>
    <source>
        <strain evidence="2 3">4300STDY7045823</strain>
    </source>
</reference>
<dbReference type="SUPFAM" id="SSF47413">
    <property type="entry name" value="lambda repressor-like DNA-binding domains"/>
    <property type="match status" value="1"/>
</dbReference>
<organism evidence="2 3">
    <name type="scientific">Acinetobacter baumannii</name>
    <dbReference type="NCBI Taxonomy" id="470"/>
    <lineage>
        <taxon>Bacteria</taxon>
        <taxon>Pseudomonadati</taxon>
        <taxon>Pseudomonadota</taxon>
        <taxon>Gammaproteobacteria</taxon>
        <taxon>Moraxellales</taxon>
        <taxon>Moraxellaceae</taxon>
        <taxon>Acinetobacter</taxon>
        <taxon>Acinetobacter calcoaceticus/baumannii complex</taxon>
    </lineage>
</organism>
<dbReference type="Gene3D" id="1.10.260.40">
    <property type="entry name" value="lambda repressor-like DNA-binding domains"/>
    <property type="match status" value="1"/>
</dbReference>
<dbReference type="GO" id="GO:0003677">
    <property type="term" value="F:DNA binding"/>
    <property type="evidence" value="ECO:0007669"/>
    <property type="project" value="InterPro"/>
</dbReference>
<dbReference type="Proteomes" id="UP000516419">
    <property type="component" value="Chromosome"/>
</dbReference>
<dbReference type="Proteomes" id="UP000252694">
    <property type="component" value="Unassembled WGS sequence"/>
</dbReference>
<dbReference type="InterPro" id="IPR010982">
    <property type="entry name" value="Lambda_DNA-bd_dom_sf"/>
</dbReference>
<proteinExistence type="predicted"/>
<accession>A0A242TNV2</accession>
<evidence type="ECO:0000313" key="2">
    <source>
        <dbReference type="EMBL" id="SST33052.1"/>
    </source>
</evidence>
<dbReference type="AlphaFoldDB" id="A0A242TNV2"/>
<dbReference type="EMBL" id="CP061525">
    <property type="protein sequence ID" value="QNV22292.1"/>
    <property type="molecule type" value="Genomic_DNA"/>
</dbReference>
<evidence type="ECO:0000313" key="1">
    <source>
        <dbReference type="EMBL" id="QNV22292.1"/>
    </source>
</evidence>
<gene>
    <name evidence="1" type="ORF">FQZ18_02685</name>
    <name evidence="2" type="ORF">SAMEA104305318_03983</name>
</gene>
<dbReference type="RefSeq" id="WP_001050157.1">
    <property type="nucleotide sequence ID" value="NZ_AP023077.1"/>
</dbReference>
<name>A0A242TNV2_ACIBA</name>